<evidence type="ECO:0000256" key="1">
    <source>
        <dbReference type="SAM" id="MobiDB-lite"/>
    </source>
</evidence>
<feature type="compositionally biased region" description="Basic and acidic residues" evidence="1">
    <location>
        <begin position="78"/>
        <end position="88"/>
    </location>
</feature>
<dbReference type="Pfam" id="PF12223">
    <property type="entry name" value="DUF3602"/>
    <property type="match status" value="1"/>
</dbReference>
<evidence type="ECO:0000313" key="3">
    <source>
        <dbReference type="Proteomes" id="UP000748025"/>
    </source>
</evidence>
<dbReference type="AlphaFoldDB" id="A0A9P7SU09"/>
<feature type="compositionally biased region" description="Basic and acidic residues" evidence="1">
    <location>
        <begin position="32"/>
        <end position="41"/>
    </location>
</feature>
<dbReference type="PANTHER" id="PTHR34693:SF1">
    <property type="entry name" value="PROTEIN PAR32"/>
    <property type="match status" value="1"/>
</dbReference>
<feature type="compositionally biased region" description="Acidic residues" evidence="1">
    <location>
        <begin position="126"/>
        <end position="137"/>
    </location>
</feature>
<accession>A0A9P7SU09</accession>
<sequence length="175" mass="18533">MNNTTNPDILTKVGRGGAGNFYSVKKQDELAAEKDLDRQDNLARPLVAPPADASSSLRGGRGGAGNFVDPAQVPAAQEEERNMAHEVSEAVLTANRKKHSCSHTNRMGGRGGAGNWAGKEGGEDGAAADDHDDDADLEAGSSRTGELEKKVMEAVEKGLKIPERVHHGREKDVKP</sequence>
<feature type="region of interest" description="Disordered" evidence="1">
    <location>
        <begin position="32"/>
        <end position="149"/>
    </location>
</feature>
<proteinExistence type="predicted"/>
<organism evidence="2 3">
    <name type="scientific">Claviceps pusilla</name>
    <dbReference type="NCBI Taxonomy" id="123648"/>
    <lineage>
        <taxon>Eukaryota</taxon>
        <taxon>Fungi</taxon>
        <taxon>Dikarya</taxon>
        <taxon>Ascomycota</taxon>
        <taxon>Pezizomycotina</taxon>
        <taxon>Sordariomycetes</taxon>
        <taxon>Hypocreomycetidae</taxon>
        <taxon>Hypocreales</taxon>
        <taxon>Clavicipitaceae</taxon>
        <taxon>Claviceps</taxon>
    </lineage>
</organism>
<evidence type="ECO:0000313" key="2">
    <source>
        <dbReference type="EMBL" id="KAG5990135.1"/>
    </source>
</evidence>
<dbReference type="InterPro" id="IPR022024">
    <property type="entry name" value="DUF3602"/>
</dbReference>
<dbReference type="PANTHER" id="PTHR34693">
    <property type="entry name" value="PROTEIN PAR32"/>
    <property type="match status" value="1"/>
</dbReference>
<dbReference type="InterPro" id="IPR053203">
    <property type="entry name" value="Cisplatin_resist-associated"/>
</dbReference>
<dbReference type="EMBL" id="SRPW01002838">
    <property type="protein sequence ID" value="KAG5990135.1"/>
    <property type="molecule type" value="Genomic_DNA"/>
</dbReference>
<dbReference type="OrthoDB" id="4159136at2759"/>
<comment type="caution">
    <text evidence="2">The sequence shown here is derived from an EMBL/GenBank/DDBJ whole genome shotgun (WGS) entry which is preliminary data.</text>
</comment>
<gene>
    <name evidence="2" type="ORF">E4U43_004356</name>
</gene>
<dbReference type="Proteomes" id="UP000748025">
    <property type="component" value="Unassembled WGS sequence"/>
</dbReference>
<protein>
    <submittedName>
        <fullName evidence="2">Uncharacterized protein</fullName>
    </submittedName>
</protein>
<feature type="region of interest" description="Disordered" evidence="1">
    <location>
        <begin position="1"/>
        <end position="20"/>
    </location>
</feature>
<reference evidence="2" key="1">
    <citation type="journal article" date="2020" name="bioRxiv">
        <title>Whole genome comparisons of ergot fungi reveals the divergence and evolution of species within the genus Claviceps are the result of varying mechanisms driving genome evolution and host range expansion.</title>
        <authorList>
            <person name="Wyka S.A."/>
            <person name="Mondo S.J."/>
            <person name="Liu M."/>
            <person name="Dettman J."/>
            <person name="Nalam V."/>
            <person name="Broders K.D."/>
        </authorList>
    </citation>
    <scope>NUCLEOTIDE SEQUENCE</scope>
    <source>
        <strain evidence="2">CCC 602</strain>
    </source>
</reference>
<keyword evidence="3" id="KW-1185">Reference proteome</keyword>
<name>A0A9P7SU09_9HYPO</name>